<dbReference type="RefSeq" id="YP_009277741.1">
    <property type="nucleotide sequence ID" value="NC_031001.1"/>
</dbReference>
<proteinExistence type="predicted"/>
<reference evidence="2 3" key="1">
    <citation type="submission" date="2016-07" db="EMBL/GenBank/DDBJ databases">
        <authorList>
            <person name="Montgomery M.T."/>
            <person name="Pope W.H."/>
            <person name="Garlena R.A."/>
            <person name="Russell D.A."/>
            <person name="Jacobs-Sera D."/>
            <person name="Hendrix R.W."/>
            <person name="Hatfull G.F."/>
        </authorList>
    </citation>
    <scope>NUCLEOTIDE SEQUENCE [LARGE SCALE GENOMIC DNA]</scope>
</reference>
<dbReference type="GeneID" id="29078269"/>
<organism evidence="2 3">
    <name type="scientific">Gordonia phage Terapin</name>
    <dbReference type="NCBI Taxonomy" id="1887654"/>
    <lineage>
        <taxon>Viruses</taxon>
        <taxon>Duplodnaviria</taxon>
        <taxon>Heunggongvirae</taxon>
        <taxon>Uroviricota</taxon>
        <taxon>Caudoviricetes</taxon>
        <taxon>Terapinvirus</taxon>
        <taxon>Terapinvirus terapin</taxon>
    </lineage>
</organism>
<gene>
    <name evidence="2" type="primary">2</name>
    <name evidence="2" type="ORF">SEA_TERAPIN_2</name>
</gene>
<feature type="compositionally biased region" description="Basic and acidic residues" evidence="1">
    <location>
        <begin position="519"/>
        <end position="539"/>
    </location>
</feature>
<name>A0A1B3B1E0_9CAUD</name>
<dbReference type="OrthoDB" id="7103at10239"/>
<dbReference type="EMBL" id="KX557285">
    <property type="protein sequence ID" value="AOE44814.1"/>
    <property type="molecule type" value="Genomic_DNA"/>
</dbReference>
<protein>
    <submittedName>
        <fullName evidence="2">Portal protein</fullName>
    </submittedName>
</protein>
<evidence type="ECO:0000256" key="1">
    <source>
        <dbReference type="SAM" id="MobiDB-lite"/>
    </source>
</evidence>
<keyword evidence="3" id="KW-1185">Reference proteome</keyword>
<accession>A0A1B3B1E0</accession>
<dbReference type="KEGG" id="vg:29078269"/>
<dbReference type="Proteomes" id="UP000204083">
    <property type="component" value="Segment"/>
</dbReference>
<sequence length="567" mass="61665">MTTPIGPSSQYATAKPLFDRVQAASANLSGSPDDMIRLRAYALWEDMYYNRPETFKVFLRGDHTNSDPLYVPSAKKIVEAMNRFLCKNYGFVVPPSAGEDAGLAAKEALLVMHMTNLFKREKMKGKFSNQKRNGLIKGDACWYVVADPKKPEGSRISIYELDPGNYFPIKDPFNRKRILGFHIVEVVPDPREAEDKTKAVARRQTYLKAGVAYVDARLQYEEVIPGQTGVYTSTSHWEVGKWDDRNMKPTDLTRVTGANVPDVPSFKLPEQITSLPVYHWRNNELSNEIFGLSEISGLETLIAGVNQGLTDEALALLMAGLGLYTTDSRPPQNPDGSAGSWTLGPAGVVETPSGKTFQRVSGVPSVQPSLDHIAKLQESMQEANGIPDIAAGKVDVAIAESGISLQLQLSPIISAASEKENEILGVMDQMLYDLTTQWFPAYENLDFTGVSIYSIVDDAMPVNRDAKIQEVILLFTSGLITIAHAQAELAKLGYSFKDGDALQVLKDAAALAAAKSGETNKFEQLKEPESRELSDDAGKLPEGFGGAPSGGEDANLGTPATIPQAGA</sequence>
<evidence type="ECO:0000313" key="3">
    <source>
        <dbReference type="Proteomes" id="UP000204083"/>
    </source>
</evidence>
<evidence type="ECO:0000313" key="2">
    <source>
        <dbReference type="EMBL" id="AOE44814.1"/>
    </source>
</evidence>
<feature type="region of interest" description="Disordered" evidence="1">
    <location>
        <begin position="519"/>
        <end position="567"/>
    </location>
</feature>